<dbReference type="InterPro" id="IPR014729">
    <property type="entry name" value="Rossmann-like_a/b/a_fold"/>
</dbReference>
<proteinExistence type="predicted"/>
<dbReference type="RefSeq" id="WP_081144593.1">
    <property type="nucleotide sequence ID" value="NZ_LVYD01000001.1"/>
</dbReference>
<organism evidence="2 3">
    <name type="scientific">Niastella vici</name>
    <dbReference type="NCBI Taxonomy" id="1703345"/>
    <lineage>
        <taxon>Bacteria</taxon>
        <taxon>Pseudomonadati</taxon>
        <taxon>Bacteroidota</taxon>
        <taxon>Chitinophagia</taxon>
        <taxon>Chitinophagales</taxon>
        <taxon>Chitinophagaceae</taxon>
        <taxon>Niastella</taxon>
    </lineage>
</organism>
<protein>
    <submittedName>
        <fullName evidence="2">ExsB family protein</fullName>
    </submittedName>
</protein>
<comment type="caution">
    <text evidence="2">The sequence shown here is derived from an EMBL/GenBank/DDBJ whole genome shotgun (WGS) entry which is preliminary data.</text>
</comment>
<evidence type="ECO:0000259" key="1">
    <source>
        <dbReference type="Pfam" id="PF00733"/>
    </source>
</evidence>
<sequence>MSNEKVYRQCAVSVMDTIADPDITFDDIGICNYCHEYRLAEKEAVVKGEKGRIKLEEIAGIIKKAGQGQPYDCIMGLSGGVDSTYIAWLAKQLGLRPLAVHFDNGWNSELAVQNIENIVNRLGFDLFTYVINWDEFKDLQIAYLKASVVDIEAITDHAIFATLYRLAGERKIKYILSGTNVHTEQTLPKSWIHPKSDHINIKSIHKQFGTVPLKTFPFMDAKVKRYYQQMLGVKSVSILNYTEYNKKQVKELIQQELGWRDYGGKHYESIWTRFYQGYILPTKFSIDKRKAHLSDLIFGGQITKEEALEELMKPIYDPGQLKIDFEFVLKKLGFTRDEFDALMKLPPHSHYDYDYEMPIDQRYPLLKPVKTIYRKLFPVKK</sequence>
<dbReference type="OrthoDB" id="702at2"/>
<dbReference type="AlphaFoldDB" id="A0A1V9G8M3"/>
<evidence type="ECO:0000313" key="2">
    <source>
        <dbReference type="EMBL" id="OQP66894.1"/>
    </source>
</evidence>
<dbReference type="NCBIfam" id="TIGR03573">
    <property type="entry name" value="WbuX"/>
    <property type="match status" value="1"/>
</dbReference>
<gene>
    <name evidence="2" type="ORF">A3860_00555</name>
</gene>
<dbReference type="InterPro" id="IPR020022">
    <property type="entry name" value="N-acetyl_sugar_amidoTrfase"/>
</dbReference>
<reference evidence="2 3" key="1">
    <citation type="submission" date="2016-03" db="EMBL/GenBank/DDBJ databases">
        <title>Niastella vici sp. nov., isolated from farmland soil.</title>
        <authorList>
            <person name="Chen L."/>
            <person name="Wang D."/>
            <person name="Yang S."/>
            <person name="Wang G."/>
        </authorList>
    </citation>
    <scope>NUCLEOTIDE SEQUENCE [LARGE SCALE GENOMIC DNA]</scope>
    <source>
        <strain evidence="2 3">DJ57</strain>
    </source>
</reference>
<dbReference type="SUPFAM" id="SSF52402">
    <property type="entry name" value="Adenine nucleotide alpha hydrolases-like"/>
    <property type="match status" value="1"/>
</dbReference>
<dbReference type="InterPro" id="IPR001962">
    <property type="entry name" value="Asn_synthase"/>
</dbReference>
<dbReference type="GO" id="GO:0006529">
    <property type="term" value="P:asparagine biosynthetic process"/>
    <property type="evidence" value="ECO:0007669"/>
    <property type="project" value="InterPro"/>
</dbReference>
<name>A0A1V9G8M3_9BACT</name>
<feature type="domain" description="Asparagine synthetase" evidence="1">
    <location>
        <begin position="77"/>
        <end position="178"/>
    </location>
</feature>
<dbReference type="Proteomes" id="UP000192796">
    <property type="component" value="Unassembled WGS sequence"/>
</dbReference>
<dbReference type="Gene3D" id="3.40.50.620">
    <property type="entry name" value="HUPs"/>
    <property type="match status" value="1"/>
</dbReference>
<accession>A0A1V9G8M3</accession>
<dbReference type="EMBL" id="LVYD01000001">
    <property type="protein sequence ID" value="OQP66894.1"/>
    <property type="molecule type" value="Genomic_DNA"/>
</dbReference>
<evidence type="ECO:0000313" key="3">
    <source>
        <dbReference type="Proteomes" id="UP000192796"/>
    </source>
</evidence>
<keyword evidence="3" id="KW-1185">Reference proteome</keyword>
<dbReference type="STRING" id="1703345.A3860_00555"/>
<dbReference type="Pfam" id="PF00733">
    <property type="entry name" value="Asn_synthase"/>
    <property type="match status" value="1"/>
</dbReference>
<dbReference type="GO" id="GO:0004066">
    <property type="term" value="F:asparagine synthase (glutamine-hydrolyzing) activity"/>
    <property type="evidence" value="ECO:0007669"/>
    <property type="project" value="InterPro"/>
</dbReference>